<evidence type="ECO:0000313" key="1">
    <source>
        <dbReference type="EMBL" id="KGN54010.1"/>
    </source>
</evidence>
<proteinExistence type="predicted"/>
<protein>
    <submittedName>
        <fullName evidence="1">Uncharacterized protein</fullName>
    </submittedName>
</protein>
<keyword evidence="2" id="KW-1185">Reference proteome</keyword>
<dbReference type="AlphaFoldDB" id="A0A0A0KWQ8"/>
<reference evidence="1 2" key="4">
    <citation type="journal article" date="2011" name="BMC Genomics">
        <title>RNA-Seq improves annotation of protein-coding genes in the cucumber genome.</title>
        <authorList>
            <person name="Li Z."/>
            <person name="Zhang Z."/>
            <person name="Yan P."/>
            <person name="Huang S."/>
            <person name="Fei Z."/>
            <person name="Lin K."/>
        </authorList>
    </citation>
    <scope>NUCLEOTIDE SEQUENCE [LARGE SCALE GENOMIC DNA]</scope>
    <source>
        <strain evidence="2">cv. 9930</strain>
    </source>
</reference>
<gene>
    <name evidence="1" type="ORF">Csa_4G267450</name>
</gene>
<reference evidence="1 2" key="2">
    <citation type="journal article" date="2009" name="PLoS ONE">
        <title>An integrated genetic and cytogenetic map of the cucumber genome.</title>
        <authorList>
            <person name="Ren Y."/>
            <person name="Zhang Z."/>
            <person name="Liu J."/>
            <person name="Staub J.E."/>
            <person name="Han Y."/>
            <person name="Cheng Z."/>
            <person name="Li X."/>
            <person name="Lu J."/>
            <person name="Miao H."/>
            <person name="Kang H."/>
            <person name="Xie B."/>
            <person name="Gu X."/>
            <person name="Wang X."/>
            <person name="Du Y."/>
            <person name="Jin W."/>
            <person name="Huang S."/>
        </authorList>
    </citation>
    <scope>NUCLEOTIDE SEQUENCE [LARGE SCALE GENOMIC DNA]</scope>
    <source>
        <strain evidence="2">cv. 9930</strain>
    </source>
</reference>
<accession>A0A0A0KWQ8</accession>
<dbReference type="Proteomes" id="UP000029981">
    <property type="component" value="Chromosome 4"/>
</dbReference>
<name>A0A0A0KWQ8_CUCSA</name>
<dbReference type="EMBL" id="CM002925">
    <property type="protein sequence ID" value="KGN54010.1"/>
    <property type="molecule type" value="Genomic_DNA"/>
</dbReference>
<organism evidence="1 2">
    <name type="scientific">Cucumis sativus</name>
    <name type="common">Cucumber</name>
    <dbReference type="NCBI Taxonomy" id="3659"/>
    <lineage>
        <taxon>Eukaryota</taxon>
        <taxon>Viridiplantae</taxon>
        <taxon>Streptophyta</taxon>
        <taxon>Embryophyta</taxon>
        <taxon>Tracheophyta</taxon>
        <taxon>Spermatophyta</taxon>
        <taxon>Magnoliopsida</taxon>
        <taxon>eudicotyledons</taxon>
        <taxon>Gunneridae</taxon>
        <taxon>Pentapetalae</taxon>
        <taxon>rosids</taxon>
        <taxon>fabids</taxon>
        <taxon>Cucurbitales</taxon>
        <taxon>Cucurbitaceae</taxon>
        <taxon>Benincaseae</taxon>
        <taxon>Cucumis</taxon>
    </lineage>
</organism>
<sequence>MLDDEELFVDENRLKSLENREKIIEVRLELKDTLWHSRATLHAFAAHCPLCLTMSHMALWGFTK</sequence>
<reference evidence="1 2" key="1">
    <citation type="journal article" date="2009" name="Nat. Genet.">
        <title>The genome of the cucumber, Cucumis sativus L.</title>
        <authorList>
            <person name="Huang S."/>
            <person name="Li R."/>
            <person name="Zhang Z."/>
            <person name="Li L."/>
            <person name="Gu X."/>
            <person name="Fan W."/>
            <person name="Lucas W.J."/>
            <person name="Wang X."/>
            <person name="Xie B."/>
            <person name="Ni P."/>
            <person name="Ren Y."/>
            <person name="Zhu H."/>
            <person name="Li J."/>
            <person name="Lin K."/>
            <person name="Jin W."/>
            <person name="Fei Z."/>
            <person name="Li G."/>
            <person name="Staub J."/>
            <person name="Kilian A."/>
            <person name="van der Vossen E.A."/>
            <person name="Wu Y."/>
            <person name="Guo J."/>
            <person name="He J."/>
            <person name="Jia Z."/>
            <person name="Ren Y."/>
            <person name="Tian G."/>
            <person name="Lu Y."/>
            <person name="Ruan J."/>
            <person name="Qian W."/>
            <person name="Wang M."/>
            <person name="Huang Q."/>
            <person name="Li B."/>
            <person name="Xuan Z."/>
            <person name="Cao J."/>
            <person name="Asan"/>
            <person name="Wu Z."/>
            <person name="Zhang J."/>
            <person name="Cai Q."/>
            <person name="Bai Y."/>
            <person name="Zhao B."/>
            <person name="Han Y."/>
            <person name="Li Y."/>
            <person name="Li X."/>
            <person name="Wang S."/>
            <person name="Shi Q."/>
            <person name="Liu S."/>
            <person name="Cho W.K."/>
            <person name="Kim J.Y."/>
            <person name="Xu Y."/>
            <person name="Heller-Uszynska K."/>
            <person name="Miao H."/>
            <person name="Cheng Z."/>
            <person name="Zhang S."/>
            <person name="Wu J."/>
            <person name="Yang Y."/>
            <person name="Kang H."/>
            <person name="Li M."/>
            <person name="Liang H."/>
            <person name="Ren X."/>
            <person name="Shi Z."/>
            <person name="Wen M."/>
            <person name="Jian M."/>
            <person name="Yang H."/>
            <person name="Zhang G."/>
            <person name="Yang Z."/>
            <person name="Chen R."/>
            <person name="Liu S."/>
            <person name="Li J."/>
            <person name="Ma L."/>
            <person name="Liu H."/>
            <person name="Zhou Y."/>
            <person name="Zhao J."/>
            <person name="Fang X."/>
            <person name="Li G."/>
            <person name="Fang L."/>
            <person name="Li Y."/>
            <person name="Liu D."/>
            <person name="Zheng H."/>
            <person name="Zhang Y."/>
            <person name="Qin N."/>
            <person name="Li Z."/>
            <person name="Yang G."/>
            <person name="Yang S."/>
            <person name="Bolund L."/>
            <person name="Kristiansen K."/>
            <person name="Zheng H."/>
            <person name="Li S."/>
            <person name="Zhang X."/>
            <person name="Yang H."/>
            <person name="Wang J."/>
            <person name="Sun R."/>
            <person name="Zhang B."/>
            <person name="Jiang S."/>
            <person name="Wang J."/>
            <person name="Du Y."/>
            <person name="Li S."/>
        </authorList>
    </citation>
    <scope>NUCLEOTIDE SEQUENCE [LARGE SCALE GENOMIC DNA]</scope>
    <source>
        <strain evidence="2">cv. 9930</strain>
    </source>
</reference>
<dbReference type="Gramene" id="KGN54010">
    <property type="protein sequence ID" value="KGN54010"/>
    <property type="gene ID" value="Csa_4G267450"/>
</dbReference>
<reference evidence="1 2" key="3">
    <citation type="journal article" date="2010" name="BMC Genomics">
        <title>Transcriptome sequencing and comparative analysis of cucumber flowers with different sex types.</title>
        <authorList>
            <person name="Guo S."/>
            <person name="Zheng Y."/>
            <person name="Joung J.G."/>
            <person name="Liu S."/>
            <person name="Zhang Z."/>
            <person name="Crasta O.R."/>
            <person name="Sobral B.W."/>
            <person name="Xu Y."/>
            <person name="Huang S."/>
            <person name="Fei Z."/>
        </authorList>
    </citation>
    <scope>NUCLEOTIDE SEQUENCE [LARGE SCALE GENOMIC DNA]</scope>
    <source>
        <strain evidence="2">cv. 9930</strain>
    </source>
</reference>
<evidence type="ECO:0000313" key="2">
    <source>
        <dbReference type="Proteomes" id="UP000029981"/>
    </source>
</evidence>